<gene>
    <name evidence="1" type="ordered locus">Dd1591_3665</name>
</gene>
<dbReference type="KEGG" id="dze:Dd1591_3665"/>
<evidence type="ECO:0000313" key="2">
    <source>
        <dbReference type="Proteomes" id="UP000002735"/>
    </source>
</evidence>
<proteinExistence type="predicted"/>
<dbReference type="eggNOG" id="ENOG5030MKD">
    <property type="taxonomic scope" value="Bacteria"/>
</dbReference>
<protein>
    <submittedName>
        <fullName evidence="1">Uncharacterized protein</fullName>
    </submittedName>
</protein>
<sequence>MNPFNYQKRSVEFLGVLSVGRDKLKVYYLKSQKQPHQVPSREMQQAWLEQGIGVDDFPSDHHVGFAIFHHADDGVYLLISTWCDANMMRHRVFSIDDAGKLHSLEQTKIIACVWELEVMFYERNAWITQVMVSEMLEPDNVQRYLAEGYNGWV</sequence>
<dbReference type="STRING" id="561229.Dd1591_3665"/>
<evidence type="ECO:0000313" key="1">
    <source>
        <dbReference type="EMBL" id="ACT08473.1"/>
    </source>
</evidence>
<dbReference type="GeneID" id="45081704"/>
<dbReference type="HOGENOM" id="CLU_131922_0_0_6"/>
<reference evidence="1 2" key="1">
    <citation type="submission" date="2009-06" db="EMBL/GenBank/DDBJ databases">
        <title>Complete sequence of Dickeya zeae Ech1591.</title>
        <authorList>
            <consortium name="US DOE Joint Genome Institute"/>
            <person name="Lucas S."/>
            <person name="Copeland A."/>
            <person name="Lapidus A."/>
            <person name="Glavina del Rio T."/>
            <person name="Tice H."/>
            <person name="Bruce D."/>
            <person name="Goodwin L."/>
            <person name="Pitluck S."/>
            <person name="Chertkov O."/>
            <person name="Brettin T."/>
            <person name="Detter J.C."/>
            <person name="Han C."/>
            <person name="Larimer F."/>
            <person name="Land M."/>
            <person name="Hauser L."/>
            <person name="Kyrpides N."/>
            <person name="Ovchinnikova G."/>
            <person name="Balakrishnan V."/>
            <person name="Glasner J."/>
            <person name="Perna N.T."/>
        </authorList>
    </citation>
    <scope>NUCLEOTIDE SEQUENCE [LARGE SCALE GENOMIC DNA]</scope>
    <source>
        <strain evidence="1 2">Ech1591</strain>
    </source>
</reference>
<dbReference type="OrthoDB" id="9794942at2"/>
<name>C6CLH0_DICC1</name>
<dbReference type="Proteomes" id="UP000002735">
    <property type="component" value="Chromosome"/>
</dbReference>
<dbReference type="EMBL" id="CP001655">
    <property type="protein sequence ID" value="ACT08473.1"/>
    <property type="molecule type" value="Genomic_DNA"/>
</dbReference>
<accession>C6CLH0</accession>
<dbReference type="AlphaFoldDB" id="C6CLH0"/>
<organism evidence="1 2">
    <name type="scientific">Dickeya chrysanthemi (strain Ech1591)</name>
    <name type="common">Dickeya zeae (strain Ech1591)</name>
    <dbReference type="NCBI Taxonomy" id="561229"/>
    <lineage>
        <taxon>Bacteria</taxon>
        <taxon>Pseudomonadati</taxon>
        <taxon>Pseudomonadota</taxon>
        <taxon>Gammaproteobacteria</taxon>
        <taxon>Enterobacterales</taxon>
        <taxon>Pectobacteriaceae</taxon>
        <taxon>Dickeya</taxon>
    </lineage>
</organism>
<dbReference type="RefSeq" id="WP_015847988.1">
    <property type="nucleotide sequence ID" value="NC_012912.1"/>
</dbReference>